<name>F0QUU5_VULM7</name>
<dbReference type="Proteomes" id="UP000007485">
    <property type="component" value="Chromosome"/>
</dbReference>
<dbReference type="HOGENOM" id="CLU_1551907_0_0_2"/>
<dbReference type="OrthoDB" id="28798at2157"/>
<proteinExistence type="predicted"/>
<keyword evidence="3" id="KW-1185">Reference proteome</keyword>
<dbReference type="KEGG" id="vmo:VMUT_1725"/>
<dbReference type="RefSeq" id="WP_013605089.1">
    <property type="nucleotide sequence ID" value="NC_015151.1"/>
</dbReference>
<protein>
    <submittedName>
        <fullName evidence="2">Uncharacterized protein</fullName>
    </submittedName>
</protein>
<gene>
    <name evidence="2" type="ordered locus">VMUT_1725</name>
</gene>
<dbReference type="AlphaFoldDB" id="F0QUU5"/>
<dbReference type="EMBL" id="CP002529">
    <property type="protein sequence ID" value="ADY01927.1"/>
    <property type="molecule type" value="Genomic_DNA"/>
</dbReference>
<reference evidence="2 3" key="1">
    <citation type="journal article" date="2011" name="J. Bacteriol.">
        <title>Complete genome sequence of 'Vulcanisaeta moutnovskia' strain 768-28, a novel member of the hyperthermophilic crenarchaeal genus vulcanisaeta.</title>
        <authorList>
            <person name="Gumerov V.M."/>
            <person name="Mardanov A.V."/>
            <person name="Beletsky A.V."/>
            <person name="Prokofeva M.I."/>
            <person name="Bonch-Osmolovskaya E.A."/>
            <person name="Ravin N.V."/>
            <person name="Skryabin K.G."/>
        </authorList>
    </citation>
    <scope>NUCLEOTIDE SEQUENCE [LARGE SCALE GENOMIC DNA]</scope>
    <source>
        <strain evidence="2 3">768-28</strain>
    </source>
</reference>
<evidence type="ECO:0000256" key="1">
    <source>
        <dbReference type="SAM" id="Phobius"/>
    </source>
</evidence>
<keyword evidence="1" id="KW-1133">Transmembrane helix</keyword>
<keyword evidence="1" id="KW-0812">Transmembrane</keyword>
<evidence type="ECO:0000313" key="3">
    <source>
        <dbReference type="Proteomes" id="UP000007485"/>
    </source>
</evidence>
<keyword evidence="1" id="KW-0472">Membrane</keyword>
<dbReference type="STRING" id="985053.VMUT_1725"/>
<dbReference type="GeneID" id="10289377"/>
<feature type="transmembrane region" description="Helical" evidence="1">
    <location>
        <begin position="129"/>
        <end position="154"/>
    </location>
</feature>
<organism evidence="2 3">
    <name type="scientific">Vulcanisaeta moutnovskia (strain 768-28)</name>
    <dbReference type="NCBI Taxonomy" id="985053"/>
    <lineage>
        <taxon>Archaea</taxon>
        <taxon>Thermoproteota</taxon>
        <taxon>Thermoprotei</taxon>
        <taxon>Thermoproteales</taxon>
        <taxon>Thermoproteaceae</taxon>
        <taxon>Vulcanisaeta</taxon>
    </lineage>
</organism>
<sequence length="172" mass="18410">MRSQYLLMIMALAILMGIASVLYAQQVQLPIYIPAVNVSITALSANGMPLTKYATVGLSCAGYNVSNIGLMSTVIPIPSTGSITCRAYAYSFGVYSSKTVILTANESGEAISVTLVVPVSGYYVPGIGFIPIGTLIAIAVVIIIVIILIVIGLIEYARWRRERLARLIRPPE</sequence>
<accession>F0QUU5</accession>
<evidence type="ECO:0000313" key="2">
    <source>
        <dbReference type="EMBL" id="ADY01927.1"/>
    </source>
</evidence>
<dbReference type="eggNOG" id="arCOG03265">
    <property type="taxonomic scope" value="Archaea"/>
</dbReference>